<accession>A0A0K9Q4L4</accession>
<name>A0A0K9Q4L4_ZOSMR</name>
<comment type="caution">
    <text evidence="1">The sequence shown here is derived from an EMBL/GenBank/DDBJ whole genome shotgun (WGS) entry which is preliminary data.</text>
</comment>
<keyword evidence="2" id="KW-1185">Reference proteome</keyword>
<dbReference type="OrthoDB" id="1915375at2759"/>
<evidence type="ECO:0000313" key="2">
    <source>
        <dbReference type="Proteomes" id="UP000036987"/>
    </source>
</evidence>
<dbReference type="PANTHER" id="PTHR35455">
    <property type="entry name" value="UNNAMED PRODUCT"/>
    <property type="match status" value="1"/>
</dbReference>
<sequence length="122" mass="13959">MWIRQCILLVFVVFVFFHIFAISVAAKSGRAITDLEIAEKKSSCNADIVSGLWGRRCKSSMIEKENCALRCLSSQCYDYIYGGDPLEEGERNHIRWQEFKYCMHRSSLGESLDGVKGAFNDY</sequence>
<dbReference type="STRING" id="29655.A0A0K9Q4L4"/>
<reference evidence="2" key="1">
    <citation type="journal article" date="2016" name="Nature">
        <title>The genome of the seagrass Zostera marina reveals angiosperm adaptation to the sea.</title>
        <authorList>
            <person name="Olsen J.L."/>
            <person name="Rouze P."/>
            <person name="Verhelst B."/>
            <person name="Lin Y.-C."/>
            <person name="Bayer T."/>
            <person name="Collen J."/>
            <person name="Dattolo E."/>
            <person name="De Paoli E."/>
            <person name="Dittami S."/>
            <person name="Maumus F."/>
            <person name="Michel G."/>
            <person name="Kersting A."/>
            <person name="Lauritano C."/>
            <person name="Lohaus R."/>
            <person name="Toepel M."/>
            <person name="Tonon T."/>
            <person name="Vanneste K."/>
            <person name="Amirebrahimi M."/>
            <person name="Brakel J."/>
            <person name="Bostroem C."/>
            <person name="Chovatia M."/>
            <person name="Grimwood J."/>
            <person name="Jenkins J.W."/>
            <person name="Jueterbock A."/>
            <person name="Mraz A."/>
            <person name="Stam W.T."/>
            <person name="Tice H."/>
            <person name="Bornberg-Bauer E."/>
            <person name="Green P.J."/>
            <person name="Pearson G.A."/>
            <person name="Procaccini G."/>
            <person name="Duarte C.M."/>
            <person name="Schmutz J."/>
            <person name="Reusch T.B.H."/>
            <person name="Van de Peer Y."/>
        </authorList>
    </citation>
    <scope>NUCLEOTIDE SEQUENCE [LARGE SCALE GENOMIC DNA]</scope>
    <source>
        <strain evidence="2">cv. Finnish</strain>
    </source>
</reference>
<dbReference type="OMA" id="FKYCMHK"/>
<evidence type="ECO:0000313" key="1">
    <source>
        <dbReference type="EMBL" id="KMZ76216.1"/>
    </source>
</evidence>
<dbReference type="PANTHER" id="PTHR35455:SF1">
    <property type="entry name" value="AGAP005842-PA"/>
    <property type="match status" value="1"/>
</dbReference>
<organism evidence="1 2">
    <name type="scientific">Zostera marina</name>
    <name type="common">Eelgrass</name>
    <dbReference type="NCBI Taxonomy" id="29655"/>
    <lineage>
        <taxon>Eukaryota</taxon>
        <taxon>Viridiplantae</taxon>
        <taxon>Streptophyta</taxon>
        <taxon>Embryophyta</taxon>
        <taxon>Tracheophyta</taxon>
        <taxon>Spermatophyta</taxon>
        <taxon>Magnoliopsida</taxon>
        <taxon>Liliopsida</taxon>
        <taxon>Zosteraceae</taxon>
        <taxon>Zostera</taxon>
    </lineage>
</organism>
<gene>
    <name evidence="1" type="ORF">ZOSMA_105G00460</name>
</gene>
<protein>
    <submittedName>
        <fullName evidence="1">Uncharacterized protein</fullName>
    </submittedName>
</protein>
<dbReference type="AlphaFoldDB" id="A0A0K9Q4L4"/>
<dbReference type="InterPro" id="IPR031985">
    <property type="entry name" value="DUF4787"/>
</dbReference>
<dbReference type="Pfam" id="PF16029">
    <property type="entry name" value="DUF4787"/>
    <property type="match status" value="1"/>
</dbReference>
<dbReference type="Proteomes" id="UP000036987">
    <property type="component" value="Unassembled WGS sequence"/>
</dbReference>
<dbReference type="EMBL" id="LFYR01000069">
    <property type="protein sequence ID" value="KMZ76216.1"/>
    <property type="molecule type" value="Genomic_DNA"/>
</dbReference>
<proteinExistence type="predicted"/>